<dbReference type="GO" id="GO:0016787">
    <property type="term" value="F:hydrolase activity"/>
    <property type="evidence" value="ECO:0007669"/>
    <property type="project" value="UniProtKB-KW"/>
</dbReference>
<gene>
    <name evidence="1" type="ORF">MED92_12641</name>
</gene>
<dbReference type="PANTHER" id="PTHR43885">
    <property type="entry name" value="HALOACID DEHALOGENASE-LIKE HYDROLASE"/>
    <property type="match status" value="1"/>
</dbReference>
<proteinExistence type="predicted"/>
<evidence type="ECO:0000313" key="2">
    <source>
        <dbReference type="Proteomes" id="UP000002171"/>
    </source>
</evidence>
<dbReference type="SFLD" id="SFLDS00003">
    <property type="entry name" value="Haloacid_Dehalogenase"/>
    <property type="match status" value="1"/>
</dbReference>
<evidence type="ECO:0000313" key="1">
    <source>
        <dbReference type="EMBL" id="EAR59834.1"/>
    </source>
</evidence>
<dbReference type="Gene3D" id="3.40.50.1000">
    <property type="entry name" value="HAD superfamily/HAD-like"/>
    <property type="match status" value="1"/>
</dbReference>
<protein>
    <submittedName>
        <fullName evidence="1">HAD-superfamily hydrolase subfamily IA</fullName>
    </submittedName>
</protein>
<dbReference type="EMBL" id="AAOW01000031">
    <property type="protein sequence ID" value="EAR59834.1"/>
    <property type="molecule type" value="Genomic_DNA"/>
</dbReference>
<dbReference type="Proteomes" id="UP000002171">
    <property type="component" value="Unassembled WGS sequence"/>
</dbReference>
<keyword evidence="1" id="KW-0378">Hydrolase</keyword>
<organism evidence="1 2">
    <name type="scientific">Neptuniibacter caesariensis</name>
    <dbReference type="NCBI Taxonomy" id="207954"/>
    <lineage>
        <taxon>Bacteria</taxon>
        <taxon>Pseudomonadati</taxon>
        <taxon>Pseudomonadota</taxon>
        <taxon>Gammaproteobacteria</taxon>
        <taxon>Oceanospirillales</taxon>
        <taxon>Oceanospirillaceae</taxon>
        <taxon>Neptuniibacter</taxon>
    </lineage>
</organism>
<dbReference type="InterPro" id="IPR041492">
    <property type="entry name" value="HAD_2"/>
</dbReference>
<dbReference type="OrthoDB" id="5623813at2"/>
<dbReference type="SFLD" id="SFLDG01129">
    <property type="entry name" value="C1.5:_HAD__Beta-PGM__Phosphata"/>
    <property type="match status" value="1"/>
</dbReference>
<dbReference type="InterPro" id="IPR023214">
    <property type="entry name" value="HAD_sf"/>
</dbReference>
<name>A0A7U8C271_NEPCE</name>
<accession>A0A7U8C271</accession>
<reference evidence="1 2" key="1">
    <citation type="submission" date="2006-02" db="EMBL/GenBank/DDBJ databases">
        <authorList>
            <person name="Pinhassi J."/>
            <person name="Pedros-Alio C."/>
            <person name="Ferriera S."/>
            <person name="Johnson J."/>
            <person name="Kravitz S."/>
            <person name="Halpern A."/>
            <person name="Remington K."/>
            <person name="Beeson K."/>
            <person name="Tran B."/>
            <person name="Rogers Y.-H."/>
            <person name="Friedman R."/>
            <person name="Venter J.C."/>
        </authorList>
    </citation>
    <scope>NUCLEOTIDE SEQUENCE [LARGE SCALE GENOMIC DNA]</scope>
    <source>
        <strain evidence="1 2">MED92</strain>
    </source>
</reference>
<keyword evidence="2" id="KW-1185">Reference proteome</keyword>
<dbReference type="AlphaFoldDB" id="A0A7U8C271"/>
<dbReference type="PANTHER" id="PTHR43885:SF1">
    <property type="entry name" value="SUPERFAMILY HYDROLASE, PUTATIVE (AFU_ORTHOLOGUE AFUA_4G13290)-RELATED"/>
    <property type="match status" value="1"/>
</dbReference>
<dbReference type="RefSeq" id="WP_007020186.1">
    <property type="nucleotide sequence ID" value="NZ_CH724125.1"/>
</dbReference>
<sequence length="196" mass="21851">MDLKGKKGWIFDLDGTLTQPVHDFAYIREVLGIRPEEDILATIAAKPEQVRRPMTEQLDELERHFAALAKPADSVLECLTLLKSRNCSLGILTRNTKEMALLSLQAIGAADFFSLDNILGREESQPKPAPDGINFLLNQWDMDSSSAVMVGDYHFDLLSGRAAGVSTVHVDKQDHNWPEDTDVRVRTLSELVSLFS</sequence>
<comment type="caution">
    <text evidence="1">The sequence shown here is derived from an EMBL/GenBank/DDBJ whole genome shotgun (WGS) entry which is preliminary data.</text>
</comment>
<dbReference type="SUPFAM" id="SSF56784">
    <property type="entry name" value="HAD-like"/>
    <property type="match status" value="1"/>
</dbReference>
<dbReference type="Pfam" id="PF13419">
    <property type="entry name" value="HAD_2"/>
    <property type="match status" value="1"/>
</dbReference>
<dbReference type="InterPro" id="IPR036412">
    <property type="entry name" value="HAD-like_sf"/>
</dbReference>
<dbReference type="Gene3D" id="1.10.260.80">
    <property type="match status" value="1"/>
</dbReference>